<dbReference type="PANTHER" id="PTHR10920">
    <property type="entry name" value="RIBOSOMAL RNA METHYLTRANSFERASE"/>
    <property type="match status" value="1"/>
</dbReference>
<feature type="active site" description="Proton acceptor" evidence="7">
    <location>
        <position position="220"/>
    </location>
</feature>
<proteinExistence type="inferred from homology"/>
<dbReference type="InterPro" id="IPR029063">
    <property type="entry name" value="SAM-dependent_MTases_sf"/>
</dbReference>
<evidence type="ECO:0000256" key="5">
    <source>
        <dbReference type="ARBA" id="ARBA00022691"/>
    </source>
</evidence>
<dbReference type="AlphaFoldDB" id="A0A9N8YZX5"/>
<dbReference type="GO" id="GO:0005739">
    <property type="term" value="C:mitochondrion"/>
    <property type="evidence" value="ECO:0007669"/>
    <property type="project" value="TreeGrafter"/>
</dbReference>
<dbReference type="InterPro" id="IPR002877">
    <property type="entry name" value="RNA_MeTrfase_FtsJ_dom"/>
</dbReference>
<keyword evidence="2" id="KW-0698">rRNA processing</keyword>
<keyword evidence="4" id="KW-0808">Transferase</keyword>
<dbReference type="GO" id="GO:0008650">
    <property type="term" value="F:rRNA (uridine-2'-O-)-methyltransferase activity"/>
    <property type="evidence" value="ECO:0007669"/>
    <property type="project" value="TreeGrafter"/>
</dbReference>
<dbReference type="InterPro" id="IPR015507">
    <property type="entry name" value="rRNA-MeTfrase_E"/>
</dbReference>
<evidence type="ECO:0000256" key="2">
    <source>
        <dbReference type="ARBA" id="ARBA00022552"/>
    </source>
</evidence>
<feature type="domain" description="Ribosomal RNA methyltransferase FtsJ" evidence="8">
    <location>
        <begin position="44"/>
        <end position="261"/>
    </location>
</feature>
<sequence length="268" mass="30585">MFSQPIYHFLPLHRIHIRYSSSSTRWIARKQSDRFTKQAARQNYRARSTYKLIELDLKYKIIKKGNVAIDCGAAPGGWSQYIAERVFGEIDSQKDCNEKQRRTAKSKIDVQFDEEEVTEEKNDFSKQQDVQNGLVIAVDLCPIEPISGVNVIQGDITEHKTIDKIKALLGNRKANAIFSDMAPNFSGKHLVDHMQSMDLCEAALSLAQETLGPGGTFLCKFLMGENDKELRTKLERKFRKVLYKKPEASRKESSEGYFVCLMYSSDAE</sequence>
<dbReference type="PIRSF" id="PIRSF005461">
    <property type="entry name" value="23S_rRNA_mtase"/>
    <property type="match status" value="1"/>
</dbReference>
<dbReference type="PANTHER" id="PTHR10920:SF18">
    <property type="entry name" value="RRNA METHYLTRANSFERASE 2, MITOCHONDRIAL"/>
    <property type="match status" value="1"/>
</dbReference>
<keyword evidence="5 7" id="KW-0949">S-adenosyl-L-methionine</keyword>
<dbReference type="Gene3D" id="3.40.50.150">
    <property type="entry name" value="Vaccinia Virus protein VP39"/>
    <property type="match status" value="1"/>
</dbReference>
<reference evidence="9" key="1">
    <citation type="submission" date="2021-06" db="EMBL/GenBank/DDBJ databases">
        <authorList>
            <person name="Kallberg Y."/>
            <person name="Tangrot J."/>
            <person name="Rosling A."/>
        </authorList>
    </citation>
    <scope>NUCLEOTIDE SEQUENCE</scope>
    <source>
        <strain evidence="9">BR232B</strain>
    </source>
</reference>
<dbReference type="OrthoDB" id="20105at2759"/>
<name>A0A9N8YZX5_9GLOM</name>
<evidence type="ECO:0000256" key="3">
    <source>
        <dbReference type="ARBA" id="ARBA00022603"/>
    </source>
</evidence>
<dbReference type="Pfam" id="PF01728">
    <property type="entry name" value="FtsJ"/>
    <property type="match status" value="1"/>
</dbReference>
<dbReference type="InterPro" id="IPR050082">
    <property type="entry name" value="RNA_methyltr_RlmE"/>
</dbReference>
<organism evidence="9 10">
    <name type="scientific">Paraglomus brasilianum</name>
    <dbReference type="NCBI Taxonomy" id="144538"/>
    <lineage>
        <taxon>Eukaryota</taxon>
        <taxon>Fungi</taxon>
        <taxon>Fungi incertae sedis</taxon>
        <taxon>Mucoromycota</taxon>
        <taxon>Glomeromycotina</taxon>
        <taxon>Glomeromycetes</taxon>
        <taxon>Paraglomerales</taxon>
        <taxon>Paraglomeraceae</taxon>
        <taxon>Paraglomus</taxon>
    </lineage>
</organism>
<dbReference type="Proteomes" id="UP000789739">
    <property type="component" value="Unassembled WGS sequence"/>
</dbReference>
<gene>
    <name evidence="9" type="ORF">PBRASI_LOCUS611</name>
</gene>
<comment type="caution">
    <text evidence="9">The sequence shown here is derived from an EMBL/GenBank/DDBJ whole genome shotgun (WGS) entry which is preliminary data.</text>
</comment>
<evidence type="ECO:0000256" key="4">
    <source>
        <dbReference type="ARBA" id="ARBA00022679"/>
    </source>
</evidence>
<dbReference type="EMBL" id="CAJVPI010000031">
    <property type="protein sequence ID" value="CAG8461508.1"/>
    <property type="molecule type" value="Genomic_DNA"/>
</dbReference>
<evidence type="ECO:0000313" key="10">
    <source>
        <dbReference type="Proteomes" id="UP000789739"/>
    </source>
</evidence>
<keyword evidence="3" id="KW-0489">Methyltransferase</keyword>
<accession>A0A9N8YZX5</accession>
<evidence type="ECO:0000256" key="7">
    <source>
        <dbReference type="PIRSR" id="PIRSR005461-1"/>
    </source>
</evidence>
<comment type="similarity">
    <text evidence="1">Belongs to the class I-like SAM-binding methyltransferase superfamily. RNA methyltransferase RlmE family.</text>
</comment>
<keyword evidence="10" id="KW-1185">Reference proteome</keyword>
<evidence type="ECO:0000259" key="8">
    <source>
        <dbReference type="Pfam" id="PF01728"/>
    </source>
</evidence>
<dbReference type="SUPFAM" id="SSF53335">
    <property type="entry name" value="S-adenosyl-L-methionine-dependent methyltransferases"/>
    <property type="match status" value="1"/>
</dbReference>
<evidence type="ECO:0000256" key="6">
    <source>
        <dbReference type="ARBA" id="ARBA00041184"/>
    </source>
</evidence>
<dbReference type="HAMAP" id="MF_01547">
    <property type="entry name" value="RNA_methyltr_E"/>
    <property type="match status" value="1"/>
</dbReference>
<protein>
    <recommendedName>
        <fullName evidence="6">rRNA methyltransferase 2, mitochondrial</fullName>
    </recommendedName>
</protein>
<evidence type="ECO:0000256" key="1">
    <source>
        <dbReference type="ARBA" id="ARBA00009258"/>
    </source>
</evidence>
<evidence type="ECO:0000313" key="9">
    <source>
        <dbReference type="EMBL" id="CAG8461508.1"/>
    </source>
</evidence>